<dbReference type="Gene3D" id="3.40.50.620">
    <property type="entry name" value="HUPs"/>
    <property type="match status" value="1"/>
</dbReference>
<dbReference type="PANTHER" id="PTHR12039">
    <property type="entry name" value="NICOTINAMIDE MONONUCLEOTIDE ADENYLYLTRANSFERASE"/>
    <property type="match status" value="1"/>
</dbReference>
<keyword evidence="1" id="KW-1185">Reference proteome</keyword>
<dbReference type="PANTHER" id="PTHR12039:SF0">
    <property type="entry name" value="NICOTINAMIDE-NUCLEOTIDE ADENYLYLTRANSFERASE"/>
    <property type="match status" value="1"/>
</dbReference>
<evidence type="ECO:0000313" key="1">
    <source>
        <dbReference type="Proteomes" id="UP000050795"/>
    </source>
</evidence>
<dbReference type="Proteomes" id="UP000050795">
    <property type="component" value="Unassembled WGS sequence"/>
</dbReference>
<reference evidence="1" key="1">
    <citation type="submission" date="2022-06" db="EMBL/GenBank/DDBJ databases">
        <authorList>
            <person name="Berger JAMES D."/>
            <person name="Berger JAMES D."/>
        </authorList>
    </citation>
    <scope>NUCLEOTIDE SEQUENCE [LARGE SCALE GENOMIC DNA]</scope>
</reference>
<dbReference type="GO" id="GO:0009435">
    <property type="term" value="P:NAD+ biosynthetic process"/>
    <property type="evidence" value="ECO:0007669"/>
    <property type="project" value="TreeGrafter"/>
</dbReference>
<evidence type="ECO:0008006" key="3">
    <source>
        <dbReference type="Google" id="ProtNLM"/>
    </source>
</evidence>
<dbReference type="GO" id="GO:0004515">
    <property type="term" value="F:nicotinate-nucleotide adenylyltransferase activity"/>
    <property type="evidence" value="ECO:0007669"/>
    <property type="project" value="TreeGrafter"/>
</dbReference>
<protein>
    <recommendedName>
        <fullName evidence="3">Nicotinamide-nucleotide adenylyltransferase</fullName>
    </recommendedName>
</protein>
<reference evidence="2" key="2">
    <citation type="submission" date="2023-11" db="UniProtKB">
        <authorList>
            <consortium name="WormBaseParasite"/>
        </authorList>
    </citation>
    <scope>IDENTIFICATION</scope>
</reference>
<name>A0AA85KH95_TRIRE</name>
<dbReference type="SUPFAM" id="SSF52374">
    <property type="entry name" value="Nucleotidylyl transferase"/>
    <property type="match status" value="1"/>
</dbReference>
<evidence type="ECO:0000313" key="2">
    <source>
        <dbReference type="WBParaSite" id="TREG1_87860.1"/>
    </source>
</evidence>
<dbReference type="InterPro" id="IPR051182">
    <property type="entry name" value="Euk_NMN_adenylyltrnsfrase"/>
</dbReference>
<proteinExistence type="predicted"/>
<dbReference type="InterPro" id="IPR014729">
    <property type="entry name" value="Rossmann-like_a/b/a_fold"/>
</dbReference>
<sequence length="366" mass="41493">MCMRNSRVEPIFLLSCGSFNPVTVMHMRMMELARDKIEESYLPTQPLSKDSYEAECTNKTVTNPGHRKVVVGGIFSPVSDLYGKKGLLPASVRIELTRLACNSTSDWLTVSNWECCQPNWSRTRVVLDHIQTALESVYSDLCNSKAAECISILKNKPYVESDSYHHLVVTVDEQVKKSSLEGMSTNSWLMNCLMSIEPPENNHKAECTGNQSYTNDYENNNSSTFSSYEKCDYRHKSESTKFWLSKPHVKFVCGSDLLQSFSTPNLWALDDLDTIIGKYGVVCITRPSYDATKIIHESEILNKYKDNIEFATDGCQNSLSSTLVRAALCHGKSVRYLVPECTLEYIYTHNLYGAKRRNVGLRNRCE</sequence>
<organism evidence="1 2">
    <name type="scientific">Trichobilharzia regenti</name>
    <name type="common">Nasal bird schistosome</name>
    <dbReference type="NCBI Taxonomy" id="157069"/>
    <lineage>
        <taxon>Eukaryota</taxon>
        <taxon>Metazoa</taxon>
        <taxon>Spiralia</taxon>
        <taxon>Lophotrochozoa</taxon>
        <taxon>Platyhelminthes</taxon>
        <taxon>Trematoda</taxon>
        <taxon>Digenea</taxon>
        <taxon>Strigeidida</taxon>
        <taxon>Schistosomatoidea</taxon>
        <taxon>Schistosomatidae</taxon>
        <taxon>Trichobilharzia</taxon>
    </lineage>
</organism>
<dbReference type="AlphaFoldDB" id="A0AA85KH95"/>
<accession>A0AA85KH95</accession>
<dbReference type="WBParaSite" id="TREG1_87860.1">
    <property type="protein sequence ID" value="TREG1_87860.1"/>
    <property type="gene ID" value="TREG1_87860"/>
</dbReference>
<dbReference type="GO" id="GO:0000309">
    <property type="term" value="F:nicotinamide-nucleotide adenylyltransferase activity"/>
    <property type="evidence" value="ECO:0007669"/>
    <property type="project" value="TreeGrafter"/>
</dbReference>